<evidence type="ECO:0000256" key="12">
    <source>
        <dbReference type="ARBA" id="ARBA00022908"/>
    </source>
</evidence>
<protein>
    <submittedName>
        <fullName evidence="21">Retrovirus-related Pol polyprotein from transposon TNT 1-94</fullName>
    </submittedName>
</protein>
<keyword evidence="13" id="KW-0695">RNA-directed DNA polymerase</keyword>
<dbReference type="GO" id="GO:0003676">
    <property type="term" value="F:nucleic acid binding"/>
    <property type="evidence" value="ECO:0007669"/>
    <property type="project" value="InterPro"/>
</dbReference>
<organism evidence="21">
    <name type="scientific">Sarcoptes scabiei</name>
    <name type="common">Itch mite</name>
    <name type="synonym">Acarus scabiei</name>
    <dbReference type="NCBI Taxonomy" id="52283"/>
    <lineage>
        <taxon>Eukaryota</taxon>
        <taxon>Metazoa</taxon>
        <taxon>Ecdysozoa</taxon>
        <taxon>Arthropoda</taxon>
        <taxon>Chelicerata</taxon>
        <taxon>Arachnida</taxon>
        <taxon>Acari</taxon>
        <taxon>Acariformes</taxon>
        <taxon>Sarcoptiformes</taxon>
        <taxon>Astigmata</taxon>
        <taxon>Psoroptidia</taxon>
        <taxon>Sarcoptoidea</taxon>
        <taxon>Sarcoptidae</taxon>
        <taxon>Sarcoptinae</taxon>
        <taxon>Sarcoptes</taxon>
    </lineage>
</organism>
<dbReference type="PANTHER" id="PTHR42648">
    <property type="entry name" value="TRANSPOSASE, PUTATIVE-RELATED"/>
    <property type="match status" value="1"/>
</dbReference>
<dbReference type="InterPro" id="IPR036397">
    <property type="entry name" value="RNaseH_sf"/>
</dbReference>
<evidence type="ECO:0000259" key="20">
    <source>
        <dbReference type="PROSITE" id="PS50994"/>
    </source>
</evidence>
<evidence type="ECO:0000256" key="2">
    <source>
        <dbReference type="ARBA" id="ARBA00022612"/>
    </source>
</evidence>
<dbReference type="GO" id="GO:0005524">
    <property type="term" value="F:ATP binding"/>
    <property type="evidence" value="ECO:0007669"/>
    <property type="project" value="UniProtKB-KW"/>
</dbReference>
<keyword evidence="9" id="KW-0378">Hydrolase</keyword>
<dbReference type="OrthoDB" id="6516490at2759"/>
<evidence type="ECO:0000256" key="6">
    <source>
        <dbReference type="ARBA" id="ARBA00022741"/>
    </source>
</evidence>
<evidence type="ECO:0000313" key="23">
    <source>
        <dbReference type="Proteomes" id="UP000070412"/>
    </source>
</evidence>
<dbReference type="Gene3D" id="3.30.420.10">
    <property type="entry name" value="Ribonuclease H-like superfamily/Ribonuclease H"/>
    <property type="match status" value="1"/>
</dbReference>
<dbReference type="Pfam" id="PF07727">
    <property type="entry name" value="RVT_2"/>
    <property type="match status" value="1"/>
</dbReference>
<evidence type="ECO:0000256" key="5">
    <source>
        <dbReference type="ARBA" id="ARBA00022723"/>
    </source>
</evidence>
<evidence type="ECO:0000256" key="15">
    <source>
        <dbReference type="ARBA" id="ARBA00023113"/>
    </source>
</evidence>
<comment type="function">
    <text evidence="1">The aspartyl protease (PR) mediates the proteolytic cleavages of the Gag and Gag-Pol polyproteins after assembly of the VLP.</text>
</comment>
<dbReference type="InterPro" id="IPR043502">
    <property type="entry name" value="DNA/RNA_pol_sf"/>
</dbReference>
<dbReference type="GO" id="GO:0042575">
    <property type="term" value="C:DNA polymerase complex"/>
    <property type="evidence" value="ECO:0007669"/>
    <property type="project" value="UniProtKB-ARBA"/>
</dbReference>
<dbReference type="EMBL" id="WVUK01000058">
    <property type="protein sequence ID" value="KAF7491708.1"/>
    <property type="molecule type" value="Genomic_DNA"/>
</dbReference>
<dbReference type="GO" id="GO:0006310">
    <property type="term" value="P:DNA recombination"/>
    <property type="evidence" value="ECO:0007669"/>
    <property type="project" value="UniProtKB-KW"/>
</dbReference>
<dbReference type="InterPro" id="IPR012337">
    <property type="entry name" value="RNaseH-like_sf"/>
</dbReference>
<reference evidence="21" key="2">
    <citation type="submission" date="2020-01" db="EMBL/GenBank/DDBJ databases">
        <authorList>
            <person name="Korhonen P.K.K."/>
            <person name="Guangxu M.G."/>
            <person name="Wang T.W."/>
            <person name="Stroehlein A.J.S."/>
            <person name="Young N.D."/>
            <person name="Ang C.-S.A."/>
            <person name="Fernando D.W.F."/>
            <person name="Lu H.L."/>
            <person name="Taylor S.T."/>
            <person name="Ehtesham M.E.M."/>
            <person name="Najaraj S.H.N."/>
            <person name="Harsha G.H.G."/>
            <person name="Madugundu A.M."/>
            <person name="Renuse S.R."/>
            <person name="Holt D.H."/>
            <person name="Pandey A.P."/>
            <person name="Papenfuss A.P."/>
            <person name="Gasser R.B.G."/>
            <person name="Fischer K.F."/>
        </authorList>
    </citation>
    <scope>NUCLEOTIDE SEQUENCE</scope>
    <source>
        <strain evidence="21">SSS_KF_BRIS2020</strain>
    </source>
</reference>
<dbReference type="SMART" id="SM00343">
    <property type="entry name" value="ZnF_C2HC"/>
    <property type="match status" value="1"/>
</dbReference>
<keyword evidence="7" id="KW-0064">Aspartyl protease</keyword>
<evidence type="ECO:0000256" key="18">
    <source>
        <dbReference type="PROSITE-ProRule" id="PRU00047"/>
    </source>
</evidence>
<dbReference type="InterPro" id="IPR001878">
    <property type="entry name" value="Znf_CCHC"/>
</dbReference>
<evidence type="ECO:0000259" key="19">
    <source>
        <dbReference type="PROSITE" id="PS50158"/>
    </source>
</evidence>
<dbReference type="PANTHER" id="PTHR42648:SF11">
    <property type="entry name" value="TRANSPOSON TY4-P GAG-POL POLYPROTEIN"/>
    <property type="match status" value="1"/>
</dbReference>
<evidence type="ECO:0000313" key="22">
    <source>
        <dbReference type="EnsemblMetazoa" id="KAF7491708.1"/>
    </source>
</evidence>
<dbReference type="GO" id="GO:0003964">
    <property type="term" value="F:RNA-directed DNA polymerase activity"/>
    <property type="evidence" value="ECO:0007669"/>
    <property type="project" value="UniProtKB-KW"/>
</dbReference>
<keyword evidence="5" id="KW-0479">Metal-binding</keyword>
<proteinExistence type="predicted"/>
<keyword evidence="6" id="KW-0547">Nucleotide-binding</keyword>
<dbReference type="InterPro" id="IPR043128">
    <property type="entry name" value="Rev_trsase/Diguanyl_cyclase"/>
</dbReference>
<dbReference type="GO" id="GO:0004190">
    <property type="term" value="F:aspartic-type endopeptidase activity"/>
    <property type="evidence" value="ECO:0007669"/>
    <property type="project" value="UniProtKB-KW"/>
</dbReference>
<evidence type="ECO:0000256" key="11">
    <source>
        <dbReference type="ARBA" id="ARBA00022842"/>
    </source>
</evidence>
<dbReference type="Gene3D" id="3.30.70.270">
    <property type="match status" value="1"/>
</dbReference>
<sequence length="986" mass="113287">MARTDEKEINPATIEKDLNDLASLWKAINSIKNIMPEPLFVIMVIEKCKGIIPYAEIFEANEEELSISQVFPSLSSSASSVAQYHTGRIPRPIAKSNFKPNRNEMKCYICKKTGHLANNCRANTNPFNDSNKTTFENYLSNCATISQVDQFLQNHWILDSGADNHFTGDWKKLRDKVKIDNVYVRTPLGTEKITHYGFVDLKNNDSTLTFKVYYIPGFKSNCLSQSKLRKDGFNLQYSNDTGNWMICAGKDHLSTTDFNGLSILNCNVTARVKPSSLEHRRFGHSSKFPLDNCEVCLINKMKRKSFNECPPTTDEILGRISSDICGPLTTSNEDFKYFITFIDEKSRFCCIFTIKDRSETLECFKQFVKWAETQTGKKVKSLLTDNAKEYRSANFDKYCIAKGIERVEIPPHSPQQNGIAERKNQSLLSMVRCMLNEKQLPSTFWSYAVREANRILNRIPSKAINMQIPYEIFFNRKPNVKNFRVFGSLAMKHLPSSSKLLPRALPQILVGTLEKGYELYDPKSNKISISRNVKIIESERFDFKKYNIEIQSIEDLEEVWVDEEASEEDHNYAKSAIKFSNLSLTSKTNHYIPNDYADATGSIHRQYWLDAMNDEFQALINHGVFEIVDDQDKKPLTTRWVFSLKLTDDNAIKAFKARIVARGFRQKEGVDYDEIYSPVVDRSIIRLFLALASKKGWGVNHIDFGNAFLNGEIDREMYVKPPEPFYEKGKCWKLKKSLYGLKQSPKIWNQTLSQQLLKFGLMRSSYEPCLYWSDKLMVIVYVDDILIAFEHESELAKLLQFLSNHENQFIVKNLGPVSHFLGINITRQGNVFYLNQESYIKSLADRFEISASSKELCPLPSGILIDETPTEKPIRELIGALNYVAHWTRPDICAAVNLLSRKMHNPTLGIWKNSIQVLRYLLSTSNWKFKIQSTNEDCEIYADADFATDKDGRSSQSGVLIKVFGTAVFWSSTKQNVRQPRHRKRN</sequence>
<dbReference type="SUPFAM" id="SSF56672">
    <property type="entry name" value="DNA/RNA polymerases"/>
    <property type="match status" value="1"/>
</dbReference>
<evidence type="ECO:0000256" key="3">
    <source>
        <dbReference type="ARBA" id="ARBA00022670"/>
    </source>
</evidence>
<dbReference type="PROSITE" id="PS50158">
    <property type="entry name" value="ZF_CCHC"/>
    <property type="match status" value="1"/>
</dbReference>
<dbReference type="GO" id="GO:0004519">
    <property type="term" value="F:endonuclease activity"/>
    <property type="evidence" value="ECO:0007669"/>
    <property type="project" value="UniProtKB-KW"/>
</dbReference>
<feature type="domain" description="Integrase catalytic" evidence="20">
    <location>
        <begin position="306"/>
        <end position="477"/>
    </location>
</feature>
<dbReference type="Gene3D" id="4.10.60.10">
    <property type="entry name" value="Zinc finger, CCHC-type"/>
    <property type="match status" value="1"/>
</dbReference>
<evidence type="ECO:0000256" key="4">
    <source>
        <dbReference type="ARBA" id="ARBA00022722"/>
    </source>
</evidence>
<dbReference type="AlphaFoldDB" id="A0A834RDL0"/>
<dbReference type="InterPro" id="IPR057670">
    <property type="entry name" value="SH3_retrovirus"/>
</dbReference>
<evidence type="ECO:0000256" key="1">
    <source>
        <dbReference type="ARBA" id="ARBA00002180"/>
    </source>
</evidence>
<dbReference type="Pfam" id="PF00098">
    <property type="entry name" value="zf-CCHC"/>
    <property type="match status" value="1"/>
</dbReference>
<evidence type="ECO:0000256" key="10">
    <source>
        <dbReference type="ARBA" id="ARBA00022840"/>
    </source>
</evidence>
<keyword evidence="4" id="KW-0540">Nuclease</keyword>
<dbReference type="InterPro" id="IPR013103">
    <property type="entry name" value="RVT_2"/>
</dbReference>
<dbReference type="Proteomes" id="UP000070412">
    <property type="component" value="Unassembled WGS sequence"/>
</dbReference>
<keyword evidence="10" id="KW-0067">ATP-binding</keyword>
<keyword evidence="14" id="KW-0808">Transferase</keyword>
<dbReference type="Pfam" id="PF22936">
    <property type="entry name" value="Pol_BBD"/>
    <property type="match status" value="1"/>
</dbReference>
<dbReference type="InterPro" id="IPR036875">
    <property type="entry name" value="Znf_CCHC_sf"/>
</dbReference>
<dbReference type="SUPFAM" id="SSF57756">
    <property type="entry name" value="Retrovirus zinc finger-like domains"/>
    <property type="match status" value="1"/>
</dbReference>
<keyword evidence="11" id="KW-0460">Magnesium</keyword>
<reference evidence="22" key="3">
    <citation type="submission" date="2022-06" db="UniProtKB">
        <authorList>
            <consortium name="EnsemblMetazoa"/>
        </authorList>
    </citation>
    <scope>IDENTIFICATION</scope>
</reference>
<dbReference type="GO" id="GO:0015074">
    <property type="term" value="P:DNA integration"/>
    <property type="evidence" value="ECO:0007669"/>
    <property type="project" value="UniProtKB-KW"/>
</dbReference>
<dbReference type="GO" id="GO:0003887">
    <property type="term" value="F:DNA-directed DNA polymerase activity"/>
    <property type="evidence" value="ECO:0007669"/>
    <property type="project" value="UniProtKB-KW"/>
</dbReference>
<evidence type="ECO:0000256" key="7">
    <source>
        <dbReference type="ARBA" id="ARBA00022750"/>
    </source>
</evidence>
<dbReference type="Gene3D" id="3.10.10.10">
    <property type="entry name" value="HIV Type 1 Reverse Transcriptase, subunit A, domain 1"/>
    <property type="match status" value="1"/>
</dbReference>
<dbReference type="GO" id="GO:0006508">
    <property type="term" value="P:proteolysis"/>
    <property type="evidence" value="ECO:0007669"/>
    <property type="project" value="UniProtKB-KW"/>
</dbReference>
<name>A0A834RDL0_SARSC</name>
<keyword evidence="15" id="KW-0917">Virion maturation</keyword>
<evidence type="ECO:0000313" key="21">
    <source>
        <dbReference type="EMBL" id="KAF7491708.1"/>
    </source>
</evidence>
<keyword evidence="3" id="KW-0645">Protease</keyword>
<evidence type="ECO:0000256" key="9">
    <source>
        <dbReference type="ARBA" id="ARBA00022801"/>
    </source>
</evidence>
<evidence type="ECO:0000256" key="17">
    <source>
        <dbReference type="ARBA" id="ARBA00023268"/>
    </source>
</evidence>
<keyword evidence="18" id="KW-0862">Zinc</keyword>
<dbReference type="Pfam" id="PF00665">
    <property type="entry name" value="rve"/>
    <property type="match status" value="1"/>
</dbReference>
<keyword evidence="8" id="KW-0255">Endonuclease</keyword>
<evidence type="ECO:0000256" key="16">
    <source>
        <dbReference type="ARBA" id="ARBA00023172"/>
    </source>
</evidence>
<accession>A0A834RDL0</accession>
<keyword evidence="14" id="KW-0239">DNA-directed DNA polymerase</keyword>
<keyword evidence="17" id="KW-0511">Multifunctional enzyme</keyword>
<dbReference type="InterPro" id="IPR039537">
    <property type="entry name" value="Retrotran_Ty1/copia-like"/>
</dbReference>
<dbReference type="SUPFAM" id="SSF53098">
    <property type="entry name" value="Ribonuclease H-like"/>
    <property type="match status" value="1"/>
</dbReference>
<keyword evidence="12" id="KW-0229">DNA integration</keyword>
<keyword evidence="16" id="KW-0233">DNA recombination</keyword>
<keyword evidence="18" id="KW-0863">Zinc-finger</keyword>
<evidence type="ECO:0000256" key="14">
    <source>
        <dbReference type="ARBA" id="ARBA00022932"/>
    </source>
</evidence>
<reference evidence="23" key="1">
    <citation type="journal article" date="2020" name="PLoS Negl. Trop. Dis.">
        <title>High-quality nuclear genome for Sarcoptes scabiei-A critical resource for a neglected parasite.</title>
        <authorList>
            <person name="Korhonen P.K."/>
            <person name="Gasser R.B."/>
            <person name="Ma G."/>
            <person name="Wang T."/>
            <person name="Stroehlein A.J."/>
            <person name="Young N.D."/>
            <person name="Ang C.S."/>
            <person name="Fernando D.D."/>
            <person name="Lu H.C."/>
            <person name="Taylor S."/>
            <person name="Reynolds S.L."/>
            <person name="Mofiz E."/>
            <person name="Najaraj S.H."/>
            <person name="Gowda H."/>
            <person name="Madugundu A."/>
            <person name="Renuse S."/>
            <person name="Holt D."/>
            <person name="Pandey A."/>
            <person name="Papenfuss A.T."/>
            <person name="Fischer K."/>
        </authorList>
    </citation>
    <scope>NUCLEOTIDE SEQUENCE [LARGE SCALE GENOMIC DNA]</scope>
</reference>
<dbReference type="PROSITE" id="PS50994">
    <property type="entry name" value="INTEGRASE"/>
    <property type="match status" value="1"/>
</dbReference>
<gene>
    <name evidence="21" type="ORF">SSS_8924</name>
</gene>
<evidence type="ECO:0000256" key="13">
    <source>
        <dbReference type="ARBA" id="ARBA00022918"/>
    </source>
</evidence>
<keyword evidence="23" id="KW-1185">Reference proteome</keyword>
<dbReference type="InterPro" id="IPR054722">
    <property type="entry name" value="PolX-like_BBD"/>
</dbReference>
<keyword evidence="14" id="KW-0548">Nucleotidyltransferase</keyword>
<dbReference type="GO" id="GO:0008270">
    <property type="term" value="F:zinc ion binding"/>
    <property type="evidence" value="ECO:0007669"/>
    <property type="project" value="UniProtKB-KW"/>
</dbReference>
<keyword evidence="2" id="KW-1188">Viral release from host cell</keyword>
<dbReference type="EnsemblMetazoa" id="SSS_8924s_mrna">
    <property type="protein sequence ID" value="KAF7491708.1"/>
    <property type="gene ID" value="SSS_8924"/>
</dbReference>
<dbReference type="Pfam" id="PF25597">
    <property type="entry name" value="SH3_retrovirus"/>
    <property type="match status" value="1"/>
</dbReference>
<dbReference type="InterPro" id="IPR001584">
    <property type="entry name" value="Integrase_cat-core"/>
</dbReference>
<feature type="domain" description="CCHC-type" evidence="19">
    <location>
        <begin position="106"/>
        <end position="121"/>
    </location>
</feature>
<evidence type="ECO:0000256" key="8">
    <source>
        <dbReference type="ARBA" id="ARBA00022759"/>
    </source>
</evidence>